<accession>A0A5D8MAY0</accession>
<dbReference type="RefSeq" id="WP_000920174.1">
    <property type="nucleotide sequence ID" value="NZ_BDPG01000071.1"/>
</dbReference>
<sequence>MLKSFCLNFDGMYLSIVSFLSEKFNLKRVGKMELESKEDYEETTHHNVASSVVTATHDNLDGREFFELCSNPALVFSFETHKKFNELPVDSKESPLDLFIANTKQLHLLRSGDISNTLSHLLLLGYVSAAESYLRALIRNLINHDEYIQSIVSDKAVSYAAAQHHKKELLPEALLEDFSLASPYNVFETLKDIIGMKGQRPIEMMKCSSEFMKVCELRHCCVHRFGKLGSKNAIRLGLAEHMKHLEKPIILNNDDLEQIAFIVENFIRTLNNTVFKFIINRTVENKNKEKGGERLYDSEWTWVFEKDISRYEKYYSIFSAKNDTLPGLSLQDSYQLFVNAYKPKLPARKNKKKLKKINATTI</sequence>
<organism evidence="1 2">
    <name type="scientific">Escherichia coli</name>
    <dbReference type="NCBI Taxonomy" id="562"/>
    <lineage>
        <taxon>Bacteria</taxon>
        <taxon>Pseudomonadati</taxon>
        <taxon>Pseudomonadota</taxon>
        <taxon>Gammaproteobacteria</taxon>
        <taxon>Enterobacterales</taxon>
        <taxon>Enterobacteriaceae</taxon>
        <taxon>Escherichia</taxon>
    </lineage>
</organism>
<dbReference type="AlphaFoldDB" id="A0A5D8MAY0"/>
<dbReference type="Proteomes" id="UP000324120">
    <property type="component" value="Unassembled WGS sequence"/>
</dbReference>
<proteinExistence type="predicted"/>
<protein>
    <submittedName>
        <fullName evidence="1">Phage head-tail connector protein</fullName>
    </submittedName>
</protein>
<evidence type="ECO:0000313" key="1">
    <source>
        <dbReference type="EMBL" id="TZE44813.1"/>
    </source>
</evidence>
<evidence type="ECO:0000313" key="2">
    <source>
        <dbReference type="Proteomes" id="UP000324120"/>
    </source>
</evidence>
<reference evidence="1 2" key="1">
    <citation type="submission" date="2019-06" db="EMBL/GenBank/DDBJ databases">
        <title>The presence and diversity of blaCTX-M among Escherichia coli from urban wastewater and feedlot cattle, in Alberta, Canada.</title>
        <authorList>
            <person name="Cormier A.C."/>
            <person name="Chalmer G."/>
            <person name="Cook S.R."/>
            <person name="Zaheer R."/>
            <person name="Hannon S.J."/>
            <person name="Booker C.W."/>
            <person name="Read R."/>
            <person name="Gow S.P."/>
            <person name="Mcallister T.A."/>
            <person name="Boerlin P."/>
        </authorList>
    </citation>
    <scope>NUCLEOTIDE SEQUENCE [LARGE SCALE GENOMIC DNA]</scope>
    <source>
        <strain evidence="1 2">347</strain>
    </source>
</reference>
<name>A0A5D8MAY0_ECOLX</name>
<gene>
    <name evidence="1" type="ORF">FKO60_20245</name>
</gene>
<comment type="caution">
    <text evidence="1">The sequence shown here is derived from an EMBL/GenBank/DDBJ whole genome shotgun (WGS) entry which is preliminary data.</text>
</comment>
<dbReference type="EMBL" id="VHKY01000021">
    <property type="protein sequence ID" value="TZE44813.1"/>
    <property type="molecule type" value="Genomic_DNA"/>
</dbReference>